<protein>
    <submittedName>
        <fullName evidence="3">Glycosyltransferase involved in cell wall biosynthesis</fullName>
    </submittedName>
</protein>
<dbReference type="SUPFAM" id="SSF53756">
    <property type="entry name" value="UDP-Glycosyltransferase/glycogen phosphorylase"/>
    <property type="match status" value="1"/>
</dbReference>
<dbReference type="Pfam" id="PF13439">
    <property type="entry name" value="Glyco_transf_4"/>
    <property type="match status" value="1"/>
</dbReference>
<name>A0A7W9BC07_9SPHN</name>
<dbReference type="Gene3D" id="3.40.50.2000">
    <property type="entry name" value="Glycogen Phosphorylase B"/>
    <property type="match status" value="2"/>
</dbReference>
<dbReference type="PANTHER" id="PTHR12526">
    <property type="entry name" value="GLYCOSYLTRANSFERASE"/>
    <property type="match status" value="1"/>
</dbReference>
<organism evidence="3 4">
    <name type="scientific">Sphingomonas aerophila</name>
    <dbReference type="NCBI Taxonomy" id="1344948"/>
    <lineage>
        <taxon>Bacteria</taxon>
        <taxon>Pseudomonadati</taxon>
        <taxon>Pseudomonadota</taxon>
        <taxon>Alphaproteobacteria</taxon>
        <taxon>Sphingomonadales</taxon>
        <taxon>Sphingomonadaceae</taxon>
        <taxon>Sphingomonas</taxon>
    </lineage>
</organism>
<dbReference type="InterPro" id="IPR001296">
    <property type="entry name" value="Glyco_trans_1"/>
</dbReference>
<keyword evidence="3" id="KW-0808">Transferase</keyword>
<dbReference type="InterPro" id="IPR028098">
    <property type="entry name" value="Glyco_trans_4-like_N"/>
</dbReference>
<sequence>MAGPIRILHLHSSFSLGGKEARAVQLMNAWGDRARHVIVSGVPEAVGAQDAIAKGVAFEIAQNPPPLKGKPSVARYEAIARFMRGFDLVLTYNWGAIDGVMARRVFGKGLPPLIHHEDGFNEDEAYGLKRERNLYRRIALSAAHALAVPSQTLETVALTAWKQPRERVRRIANGVDTALYAEAPQPKAIPGLVRREKEIVIGAIAGLRAVKDLPLLVRACGGLSGRFKLVIVGEGPERDTITQSAAAMGIADKLLLPGFLDRPYRYAGLFDILALSSRSEQFPISVVEGMAAGLPIASPAVGDVPRMVAPENLPFIAEHGTEVRLRDAIQPLVLDSDLRKRVGAANRAKAEAEFGASLMIERYQSLYEEAMGRPGALD</sequence>
<gene>
    <name evidence="3" type="ORF">FHS94_000864</name>
</gene>
<feature type="domain" description="Glycosyl transferase family 1" evidence="1">
    <location>
        <begin position="191"/>
        <end position="347"/>
    </location>
</feature>
<dbReference type="PANTHER" id="PTHR12526:SF637">
    <property type="entry name" value="GLYCOSYLTRANSFERASE EPSF-RELATED"/>
    <property type="match status" value="1"/>
</dbReference>
<comment type="caution">
    <text evidence="3">The sequence shown here is derived from an EMBL/GenBank/DDBJ whole genome shotgun (WGS) entry which is preliminary data.</text>
</comment>
<dbReference type="GO" id="GO:0016757">
    <property type="term" value="F:glycosyltransferase activity"/>
    <property type="evidence" value="ECO:0007669"/>
    <property type="project" value="InterPro"/>
</dbReference>
<dbReference type="EMBL" id="JACIJK010000002">
    <property type="protein sequence ID" value="MBB5714041.1"/>
    <property type="molecule type" value="Genomic_DNA"/>
</dbReference>
<evidence type="ECO:0000259" key="2">
    <source>
        <dbReference type="Pfam" id="PF13439"/>
    </source>
</evidence>
<reference evidence="3 4" key="1">
    <citation type="submission" date="2020-08" db="EMBL/GenBank/DDBJ databases">
        <title>Genomic Encyclopedia of Type Strains, Phase IV (KMG-IV): sequencing the most valuable type-strain genomes for metagenomic binning, comparative biology and taxonomic classification.</title>
        <authorList>
            <person name="Goeker M."/>
        </authorList>
    </citation>
    <scope>NUCLEOTIDE SEQUENCE [LARGE SCALE GENOMIC DNA]</scope>
    <source>
        <strain evidence="3 4">DSM 100044</strain>
    </source>
</reference>
<dbReference type="RefSeq" id="WP_184054994.1">
    <property type="nucleotide sequence ID" value="NZ_JACIJK010000002.1"/>
</dbReference>
<proteinExistence type="predicted"/>
<evidence type="ECO:0000313" key="4">
    <source>
        <dbReference type="Proteomes" id="UP000546200"/>
    </source>
</evidence>
<dbReference type="Proteomes" id="UP000546200">
    <property type="component" value="Unassembled WGS sequence"/>
</dbReference>
<evidence type="ECO:0000259" key="1">
    <source>
        <dbReference type="Pfam" id="PF00534"/>
    </source>
</evidence>
<keyword evidence="4" id="KW-1185">Reference proteome</keyword>
<evidence type="ECO:0000313" key="3">
    <source>
        <dbReference type="EMBL" id="MBB5714041.1"/>
    </source>
</evidence>
<dbReference type="Pfam" id="PF00534">
    <property type="entry name" value="Glycos_transf_1"/>
    <property type="match status" value="1"/>
</dbReference>
<accession>A0A7W9BC07</accession>
<dbReference type="AlphaFoldDB" id="A0A7W9BC07"/>
<feature type="domain" description="Glycosyltransferase subfamily 4-like N-terminal" evidence="2">
    <location>
        <begin position="17"/>
        <end position="178"/>
    </location>
</feature>